<proteinExistence type="predicted"/>
<evidence type="ECO:0000313" key="1">
    <source>
        <dbReference type="EMBL" id="EOB12234.1"/>
    </source>
</evidence>
<dbReference type="AlphaFoldDB" id="R0M2G7"/>
<dbReference type="GO" id="GO:0005634">
    <property type="term" value="C:nucleus"/>
    <property type="evidence" value="ECO:0007669"/>
    <property type="project" value="InterPro"/>
</dbReference>
<dbReference type="Pfam" id="PF05964">
    <property type="entry name" value="FYRN"/>
    <property type="match status" value="1"/>
</dbReference>
<dbReference type="Gene3D" id="3.30.160.360">
    <property type="match status" value="1"/>
</dbReference>
<dbReference type="EMBL" id="KB909401">
    <property type="protein sequence ID" value="EOB12234.1"/>
    <property type="molecule type" value="Genomic_DNA"/>
</dbReference>
<sequence length="196" mass="23521">MKEDHLTFVKLFKNKVMMYKKKYKLENLMKSKLNKQVLLKTILKMKQEEKLQKKGKLPLKEFVFTLSKGDDCYFELLKIGKLVDCDFEKWHNNEFIYPIGYKSRRIYIPYNSKGKKMEYECEITEEGKIIKSEDGKIWSGADLWVNFTKCFPSNFEFKNIEHFFGLNYKPIVHKIEKLGDLSNFGEYVLYEDRKSK</sequence>
<evidence type="ECO:0000313" key="2">
    <source>
        <dbReference type="Proteomes" id="UP000016927"/>
    </source>
</evidence>
<dbReference type="SMART" id="SM00541">
    <property type="entry name" value="FYRN"/>
    <property type="match status" value="1"/>
</dbReference>
<protein>
    <submittedName>
        <fullName evidence="1">Uncharacterized protein</fullName>
    </submittedName>
</protein>
<organism evidence="1 2">
    <name type="scientific">Nosema bombycis (strain CQ1 / CVCC 102059)</name>
    <name type="common">Microsporidian parasite</name>
    <name type="synonym">Pebrine of silkworm</name>
    <dbReference type="NCBI Taxonomy" id="578461"/>
    <lineage>
        <taxon>Eukaryota</taxon>
        <taxon>Fungi</taxon>
        <taxon>Fungi incertae sedis</taxon>
        <taxon>Microsporidia</taxon>
        <taxon>Nosematidae</taxon>
        <taxon>Nosema</taxon>
    </lineage>
</organism>
<keyword evidence="2" id="KW-1185">Reference proteome</keyword>
<dbReference type="Proteomes" id="UP000016927">
    <property type="component" value="Unassembled WGS sequence"/>
</dbReference>
<dbReference type="OrthoDB" id="2192852at2759"/>
<dbReference type="InterPro" id="IPR003888">
    <property type="entry name" value="FYrich_N"/>
</dbReference>
<accession>R0M2G7</accession>
<gene>
    <name evidence="1" type="ORF">NBO_493g0002</name>
</gene>
<name>R0M2G7_NOSB1</name>
<dbReference type="OMA" id="ISCDYKK"/>
<reference evidence="1 2" key="1">
    <citation type="journal article" date="2013" name="BMC Genomics">
        <title>Comparative genomics of parasitic silkworm microsporidia reveal an association between genome expansion and host adaptation.</title>
        <authorList>
            <person name="Pan G."/>
            <person name="Xu J."/>
            <person name="Li T."/>
            <person name="Xia Q."/>
            <person name="Liu S.L."/>
            <person name="Zhang G."/>
            <person name="Li S."/>
            <person name="Li C."/>
            <person name="Liu H."/>
            <person name="Yang L."/>
            <person name="Liu T."/>
            <person name="Zhang X."/>
            <person name="Wu Z."/>
            <person name="Fan W."/>
            <person name="Dang X."/>
            <person name="Xiang H."/>
            <person name="Tao M."/>
            <person name="Li Y."/>
            <person name="Hu J."/>
            <person name="Li Z."/>
            <person name="Lin L."/>
            <person name="Luo J."/>
            <person name="Geng L."/>
            <person name="Wang L."/>
            <person name="Long M."/>
            <person name="Wan Y."/>
            <person name="He N."/>
            <person name="Zhang Z."/>
            <person name="Lu C."/>
            <person name="Keeling P.J."/>
            <person name="Wang J."/>
            <person name="Xiang Z."/>
            <person name="Zhou Z."/>
        </authorList>
    </citation>
    <scope>NUCLEOTIDE SEQUENCE [LARGE SCALE GENOMIC DNA]</scope>
    <source>
        <strain evidence="2">CQ1 / CVCC 102059</strain>
    </source>
</reference>
<dbReference type="HOGENOM" id="CLU_112148_0_0_1"/>
<dbReference type="VEuPathDB" id="MicrosporidiaDB:NBO_493g0002"/>
<dbReference type="PROSITE" id="PS51542">
    <property type="entry name" value="FYRN"/>
    <property type="match status" value="1"/>
</dbReference>